<evidence type="ECO:0000313" key="3">
    <source>
        <dbReference type="EMBL" id="QWC53734.1"/>
    </source>
</evidence>
<feature type="domain" description="Homing endonuclease LAGLIDADG" evidence="2">
    <location>
        <begin position="249"/>
        <end position="348"/>
    </location>
</feature>
<evidence type="ECO:0000256" key="1">
    <source>
        <dbReference type="SAM" id="Phobius"/>
    </source>
</evidence>
<keyword evidence="1" id="KW-1133">Transmembrane helix</keyword>
<dbReference type="PANTHER" id="PTHR36181:SF2">
    <property type="entry name" value="INTRON-ENCODED ENDONUCLEASE AI3-RELATED"/>
    <property type="match status" value="1"/>
</dbReference>
<feature type="transmembrane region" description="Helical" evidence="1">
    <location>
        <begin position="345"/>
        <end position="362"/>
    </location>
</feature>
<name>A0A8E8L8B0_9AGAM</name>
<accession>A0A8E8L8B0</accession>
<sequence>MIMRDVNYGWAVRYTHANTASFFFIFVYAREFILHIKLLSFYYYLIMLDFIDYFKALYSKSETKVKKIIENFLNVIKPLPATLTPNGSSNCKNKPYLQDNEFLQWFVGFSDAEGSFMISIRNKTEVHFVFKITLHIDDVAVLYTIREKLGIGVVSIEGKACSFRVHSFQFIIDNLIPIFDKYPLLTHKQLDYRDWKKAILLKKEGQNISRSLSIKTLEKINEIKNGMNALRTNYEGYILTNDMVTKNWLVGFIEGDGSFYFSNSSAALSITQKDRKILEAISYFLQNIPLSPLFSNLVVPDKPNCFITKKQNGYQLVITDKDVLFQYILPFFQNLNFYSRKKIDFLIWSIGLFLFIYGYVHLPKGKELLLKLSNSMNSKRYFSDLSEFIDVQEIKELFESEPPFNIHSGKSHFILTKEFYQLKGMSHYS</sequence>
<proteinExistence type="predicted"/>
<reference evidence="3" key="1">
    <citation type="submission" date="2021-04" db="EMBL/GenBank/DDBJ databases">
        <title>Mitogenome analysis reveals the evolution and host adaptation in Rhizoctonia solani.</title>
        <authorList>
            <person name="Zheng A."/>
            <person name="Lin R."/>
            <person name="Xia Y."/>
            <person name="Zhang D."/>
            <person name="Xiang X."/>
            <person name="Niu X."/>
            <person name="Liu Y."/>
            <person name="Jiang L."/>
            <person name="Wang X."/>
        </authorList>
    </citation>
    <scope>NUCLEOTIDE SEQUENCE</scope>
    <source>
        <strain evidence="3">AG1-IC</strain>
    </source>
</reference>
<dbReference type="GO" id="GO:0004519">
    <property type="term" value="F:endonuclease activity"/>
    <property type="evidence" value="ECO:0007669"/>
    <property type="project" value="UniProtKB-KW"/>
</dbReference>
<dbReference type="Pfam" id="PF00961">
    <property type="entry name" value="LAGLIDADG_1"/>
    <property type="match status" value="2"/>
</dbReference>
<keyword evidence="1" id="KW-0812">Transmembrane</keyword>
<dbReference type="EMBL" id="MW995476">
    <property type="protein sequence ID" value="QWC53734.1"/>
    <property type="molecule type" value="Genomic_DNA"/>
</dbReference>
<keyword evidence="3" id="KW-0496">Mitochondrion</keyword>
<organism evidence="3">
    <name type="scientific">Rhizoctonia solani</name>
    <dbReference type="NCBI Taxonomy" id="456999"/>
    <lineage>
        <taxon>Eukaryota</taxon>
        <taxon>Fungi</taxon>
        <taxon>Dikarya</taxon>
        <taxon>Basidiomycota</taxon>
        <taxon>Agaricomycotina</taxon>
        <taxon>Agaricomycetes</taxon>
        <taxon>Cantharellales</taxon>
        <taxon>Ceratobasidiaceae</taxon>
        <taxon>Rhizoctonia</taxon>
    </lineage>
</organism>
<evidence type="ECO:0000259" key="2">
    <source>
        <dbReference type="Pfam" id="PF00961"/>
    </source>
</evidence>
<keyword evidence="3" id="KW-0378">Hydrolase</keyword>
<keyword evidence="3" id="KW-0540">Nuclease</keyword>
<geneLocation type="mitochondrion" evidence="3"/>
<dbReference type="InterPro" id="IPR004860">
    <property type="entry name" value="LAGLIDADG_dom"/>
</dbReference>
<feature type="domain" description="Homing endonuclease LAGLIDADG" evidence="2">
    <location>
        <begin position="107"/>
        <end position="198"/>
    </location>
</feature>
<keyword evidence="1" id="KW-0472">Membrane</keyword>
<protein>
    <submittedName>
        <fullName evidence="3">LAGLIDADG homing endonuclease</fullName>
    </submittedName>
</protein>
<dbReference type="PANTHER" id="PTHR36181">
    <property type="entry name" value="INTRON-ENCODED ENDONUCLEASE AI3-RELATED"/>
    <property type="match status" value="1"/>
</dbReference>
<keyword evidence="3" id="KW-0255">Endonuclease</keyword>
<gene>
    <name evidence="3" type="primary">mcg8</name>
</gene>
<dbReference type="InterPro" id="IPR051289">
    <property type="entry name" value="LAGLIDADG_Endonuclease"/>
</dbReference>
<dbReference type="AlphaFoldDB" id="A0A8E8L8B0"/>